<dbReference type="SUPFAM" id="SSF52317">
    <property type="entry name" value="Class I glutamine amidotransferase-like"/>
    <property type="match status" value="1"/>
</dbReference>
<organism evidence="1 2">
    <name type="scientific">Flagellimonas iocasae</name>
    <dbReference type="NCBI Taxonomy" id="2055905"/>
    <lineage>
        <taxon>Bacteria</taxon>
        <taxon>Pseudomonadati</taxon>
        <taxon>Bacteroidota</taxon>
        <taxon>Flavobacteriia</taxon>
        <taxon>Flavobacteriales</taxon>
        <taxon>Flavobacteriaceae</taxon>
        <taxon>Flagellimonas</taxon>
    </lineage>
</organism>
<keyword evidence="2" id="KW-1185">Reference proteome</keyword>
<sequence>MRKLWIIGLTLMLALSCKEASKAKTGDEPLEDETVTFLRFNGAEGKESSEKIVLVSGDEEYRSEELLPQLAKILSQKHGFDCKVLFAQDSTKPGIVNPNYRFNIPGLEHLKDADLVIWFTRFRELPEQQMQYVEQYLLKGKPLIGIRTATHAFNFEDKTHPFVHYGWNYEGNDEDWKWGFGKEILGETWYTHHGNHKHQSTRGIVAEGASNHPILNGIEDGALWGPTDVYGVRTPMGDDAKILVYGKSIERAGSFDETDVLYGMRETDTVTAKISGRDNKTYDPNENMPPIVWLKTYQLKNGKKGDALTSTLGAATDFLDEDVRRLFVNSVYYMLSKEPPQNVDVDIVGEYNPTQYGFHDDAYWEAKNLLVEELN</sequence>
<dbReference type="PROSITE" id="PS51257">
    <property type="entry name" value="PROKAR_LIPOPROTEIN"/>
    <property type="match status" value="1"/>
</dbReference>
<name>A0ABW4XVD5_9FLAO</name>
<reference evidence="2" key="1">
    <citation type="journal article" date="2019" name="Int. J. Syst. Evol. Microbiol.">
        <title>The Global Catalogue of Microorganisms (GCM) 10K type strain sequencing project: providing services to taxonomists for standard genome sequencing and annotation.</title>
        <authorList>
            <consortium name="The Broad Institute Genomics Platform"/>
            <consortium name="The Broad Institute Genome Sequencing Center for Infectious Disease"/>
            <person name="Wu L."/>
            <person name="Ma J."/>
        </authorList>
    </citation>
    <scope>NUCLEOTIDE SEQUENCE [LARGE SCALE GENOMIC DNA]</scope>
    <source>
        <strain evidence="2">JCM 3389</strain>
    </source>
</reference>
<proteinExistence type="predicted"/>
<evidence type="ECO:0000313" key="2">
    <source>
        <dbReference type="Proteomes" id="UP001597342"/>
    </source>
</evidence>
<dbReference type="RefSeq" id="WP_379829704.1">
    <property type="nucleotide sequence ID" value="NZ_JBHUHU010000001.1"/>
</dbReference>
<dbReference type="Proteomes" id="UP001597342">
    <property type="component" value="Unassembled WGS sequence"/>
</dbReference>
<evidence type="ECO:0008006" key="3">
    <source>
        <dbReference type="Google" id="ProtNLM"/>
    </source>
</evidence>
<protein>
    <recommendedName>
        <fullName evidence="3">ThuA-like domain-containing protein</fullName>
    </recommendedName>
</protein>
<gene>
    <name evidence="1" type="ORF">ACFSJE_04080</name>
</gene>
<dbReference type="Gene3D" id="3.40.50.880">
    <property type="match status" value="1"/>
</dbReference>
<accession>A0ABW4XVD5</accession>
<dbReference type="InterPro" id="IPR029062">
    <property type="entry name" value="Class_I_gatase-like"/>
</dbReference>
<comment type="caution">
    <text evidence="1">The sequence shown here is derived from an EMBL/GenBank/DDBJ whole genome shotgun (WGS) entry which is preliminary data.</text>
</comment>
<dbReference type="EMBL" id="JBHUHU010000001">
    <property type="protein sequence ID" value="MFD2098939.1"/>
    <property type="molecule type" value="Genomic_DNA"/>
</dbReference>
<evidence type="ECO:0000313" key="1">
    <source>
        <dbReference type="EMBL" id="MFD2098939.1"/>
    </source>
</evidence>